<sequence length="105" mass="11963">MSTSRLPDREQRILNEIERALSRDRRLARRLRAARRRRRPDLSRVVAYSPRPWTVVVLLAVAVALMAAGIVTSRPGVIWAFALVWPVSLYAAFRLLCRWSGSAGH</sequence>
<gene>
    <name evidence="2" type="ORF">GCM10010508_36680</name>
</gene>
<dbReference type="Proteomes" id="UP000608955">
    <property type="component" value="Unassembled WGS sequence"/>
</dbReference>
<comment type="caution">
    <text evidence="2">The sequence shown here is derived from an EMBL/GenBank/DDBJ whole genome shotgun (WGS) entry which is preliminary data.</text>
</comment>
<keyword evidence="1" id="KW-0472">Membrane</keyword>
<dbReference type="InterPro" id="IPR021401">
    <property type="entry name" value="DUF3040"/>
</dbReference>
<feature type="transmembrane region" description="Helical" evidence="1">
    <location>
        <begin position="77"/>
        <end position="97"/>
    </location>
</feature>
<proteinExistence type="predicted"/>
<protein>
    <recommendedName>
        <fullName evidence="4">DUF3040 domain-containing protein</fullName>
    </recommendedName>
</protein>
<evidence type="ECO:0000256" key="1">
    <source>
        <dbReference type="SAM" id="Phobius"/>
    </source>
</evidence>
<accession>A0A918Y4C6</accession>
<dbReference type="AlphaFoldDB" id="A0A918Y4C6"/>
<reference evidence="2" key="1">
    <citation type="journal article" date="2014" name="Int. J. Syst. Evol. Microbiol.">
        <title>Complete genome sequence of Corynebacterium casei LMG S-19264T (=DSM 44701T), isolated from a smear-ripened cheese.</title>
        <authorList>
            <consortium name="US DOE Joint Genome Institute (JGI-PGF)"/>
            <person name="Walter F."/>
            <person name="Albersmeier A."/>
            <person name="Kalinowski J."/>
            <person name="Ruckert C."/>
        </authorList>
    </citation>
    <scope>NUCLEOTIDE SEQUENCE</scope>
    <source>
        <strain evidence="2">JCM 4654</strain>
    </source>
</reference>
<dbReference type="Pfam" id="PF11239">
    <property type="entry name" value="DUF3040"/>
    <property type="match status" value="1"/>
</dbReference>
<name>A0A918Y4C6_9ACTN</name>
<evidence type="ECO:0000313" key="3">
    <source>
        <dbReference type="Proteomes" id="UP000608955"/>
    </source>
</evidence>
<feature type="transmembrane region" description="Helical" evidence="1">
    <location>
        <begin position="45"/>
        <end position="71"/>
    </location>
</feature>
<organism evidence="2 3">
    <name type="scientific">Streptomyces naganishii JCM 4654</name>
    <dbReference type="NCBI Taxonomy" id="1306179"/>
    <lineage>
        <taxon>Bacteria</taxon>
        <taxon>Bacillati</taxon>
        <taxon>Actinomycetota</taxon>
        <taxon>Actinomycetes</taxon>
        <taxon>Kitasatosporales</taxon>
        <taxon>Streptomycetaceae</taxon>
        <taxon>Streptomyces</taxon>
    </lineage>
</organism>
<evidence type="ECO:0000313" key="2">
    <source>
        <dbReference type="EMBL" id="GHD90772.1"/>
    </source>
</evidence>
<keyword evidence="1" id="KW-0812">Transmembrane</keyword>
<evidence type="ECO:0008006" key="4">
    <source>
        <dbReference type="Google" id="ProtNLM"/>
    </source>
</evidence>
<dbReference type="EMBL" id="BMVF01000009">
    <property type="protein sequence ID" value="GHD90772.1"/>
    <property type="molecule type" value="Genomic_DNA"/>
</dbReference>
<dbReference type="RefSeq" id="WP_190178929.1">
    <property type="nucleotide sequence ID" value="NZ_BMVF01000009.1"/>
</dbReference>
<keyword evidence="3" id="KW-1185">Reference proteome</keyword>
<reference evidence="2" key="2">
    <citation type="submission" date="2020-09" db="EMBL/GenBank/DDBJ databases">
        <authorList>
            <person name="Sun Q."/>
            <person name="Ohkuma M."/>
        </authorList>
    </citation>
    <scope>NUCLEOTIDE SEQUENCE</scope>
    <source>
        <strain evidence="2">JCM 4654</strain>
    </source>
</reference>
<keyword evidence="1" id="KW-1133">Transmembrane helix</keyword>